<accession>A0A085NPL4</accession>
<dbReference type="SMART" id="SM00061">
    <property type="entry name" value="MATH"/>
    <property type="match status" value="1"/>
</dbReference>
<dbReference type="Pfam" id="PF13639">
    <property type="entry name" value="zf-RING_2"/>
    <property type="match status" value="1"/>
</dbReference>
<dbReference type="SUPFAM" id="SSF57850">
    <property type="entry name" value="RING/U-box"/>
    <property type="match status" value="1"/>
</dbReference>
<evidence type="ECO:0000256" key="7">
    <source>
        <dbReference type="SAM" id="MobiDB-lite"/>
    </source>
</evidence>
<dbReference type="InterPro" id="IPR008974">
    <property type="entry name" value="TRAF-like"/>
</dbReference>
<dbReference type="Proteomes" id="UP000030758">
    <property type="component" value="Unassembled WGS sequence"/>
</dbReference>
<evidence type="ECO:0000313" key="11">
    <source>
        <dbReference type="EMBL" id="KFD71410.1"/>
    </source>
</evidence>
<evidence type="ECO:0008006" key="13">
    <source>
        <dbReference type="Google" id="ProtNLM"/>
    </source>
</evidence>
<dbReference type="Gene3D" id="3.30.40.10">
    <property type="entry name" value="Zinc/RING finger domain, C3HC4 (zinc finger)"/>
    <property type="match status" value="1"/>
</dbReference>
<reference evidence="11 12" key="1">
    <citation type="journal article" date="2014" name="Nat. Genet.">
        <title>Genome and transcriptome of the porcine whipworm Trichuris suis.</title>
        <authorList>
            <person name="Jex A.R."/>
            <person name="Nejsum P."/>
            <person name="Schwarz E.M."/>
            <person name="Hu L."/>
            <person name="Young N.D."/>
            <person name="Hall R.S."/>
            <person name="Korhonen P.K."/>
            <person name="Liao S."/>
            <person name="Thamsborg S."/>
            <person name="Xia J."/>
            <person name="Xu P."/>
            <person name="Wang S."/>
            <person name="Scheerlinck J.P."/>
            <person name="Hofmann A."/>
            <person name="Sternberg P.W."/>
            <person name="Wang J."/>
            <person name="Gasser R.B."/>
        </authorList>
    </citation>
    <scope>NUCLEOTIDE SEQUENCE [LARGE SCALE GENOMIC DNA]</scope>
    <source>
        <strain evidence="11">DCEP-RM93F</strain>
        <strain evidence="10">DCEP-RM93M</strain>
    </source>
</reference>
<dbReference type="Proteomes" id="UP000030764">
    <property type="component" value="Unassembled WGS sequence"/>
</dbReference>
<feature type="domain" description="RING-type" evidence="8">
    <location>
        <begin position="1396"/>
        <end position="1437"/>
    </location>
</feature>
<evidence type="ECO:0000313" key="10">
    <source>
        <dbReference type="EMBL" id="KFD51976.1"/>
    </source>
</evidence>
<keyword evidence="2" id="KW-0963">Cytoplasm</keyword>
<dbReference type="GO" id="GO:0008270">
    <property type="term" value="F:zinc ion binding"/>
    <property type="evidence" value="ECO:0007669"/>
    <property type="project" value="UniProtKB-KW"/>
</dbReference>
<proteinExistence type="predicted"/>
<evidence type="ECO:0000313" key="12">
    <source>
        <dbReference type="Proteomes" id="UP000030764"/>
    </source>
</evidence>
<keyword evidence="6" id="KW-0175">Coiled coil</keyword>
<feature type="compositionally biased region" description="Low complexity" evidence="7">
    <location>
        <begin position="616"/>
        <end position="626"/>
    </location>
</feature>
<dbReference type="EMBL" id="KL363233">
    <property type="protein sequence ID" value="KFD51976.1"/>
    <property type="molecule type" value="Genomic_DNA"/>
</dbReference>
<dbReference type="SUPFAM" id="SSF49599">
    <property type="entry name" value="TRAF domain-like"/>
    <property type="match status" value="1"/>
</dbReference>
<dbReference type="Gene3D" id="2.60.210.10">
    <property type="entry name" value="Apoptosis, Tumor Necrosis Factor Receptor Associated Protein 2, Chain A"/>
    <property type="match status" value="1"/>
</dbReference>
<dbReference type="Pfam" id="PF24525">
    <property type="entry name" value="TTC3"/>
    <property type="match status" value="1"/>
</dbReference>
<evidence type="ECO:0000256" key="5">
    <source>
        <dbReference type="PROSITE-ProRule" id="PRU00175"/>
    </source>
</evidence>
<gene>
    <name evidence="10" type="ORF">M513_07108</name>
    <name evidence="11" type="ORF">M514_07108</name>
</gene>
<feature type="compositionally biased region" description="Acidic residues" evidence="7">
    <location>
        <begin position="494"/>
        <end position="509"/>
    </location>
</feature>
<dbReference type="PANTHER" id="PTHR17550:SF4">
    <property type="entry name" value="E3 UBIQUITIN-PROTEIN LIGASE TTC3"/>
    <property type="match status" value="1"/>
</dbReference>
<dbReference type="PROSITE" id="PS50144">
    <property type="entry name" value="MATH"/>
    <property type="match status" value="1"/>
</dbReference>
<feature type="region of interest" description="Disordered" evidence="7">
    <location>
        <begin position="491"/>
        <end position="523"/>
    </location>
</feature>
<keyword evidence="4" id="KW-0862">Zinc</keyword>
<dbReference type="InterPro" id="IPR001841">
    <property type="entry name" value="Znf_RING"/>
</dbReference>
<dbReference type="SMART" id="SM00184">
    <property type="entry name" value="RING"/>
    <property type="match status" value="1"/>
</dbReference>
<dbReference type="GO" id="GO:0005737">
    <property type="term" value="C:cytoplasm"/>
    <property type="evidence" value="ECO:0007669"/>
    <property type="project" value="UniProtKB-SubCell"/>
</dbReference>
<protein>
    <recommendedName>
        <fullName evidence="13">RING-type domain-containing protein</fullName>
    </recommendedName>
</protein>
<evidence type="ECO:0000256" key="2">
    <source>
        <dbReference type="ARBA" id="ARBA00022490"/>
    </source>
</evidence>
<evidence type="ECO:0000256" key="1">
    <source>
        <dbReference type="ARBA" id="ARBA00004496"/>
    </source>
</evidence>
<dbReference type="EMBL" id="KL367482">
    <property type="protein sequence ID" value="KFD71410.1"/>
    <property type="molecule type" value="Genomic_DNA"/>
</dbReference>
<comment type="subcellular location">
    <subcellularLocation>
        <location evidence="1">Cytoplasm</location>
    </subcellularLocation>
</comment>
<keyword evidence="3 5" id="KW-0863">Zinc-finger</keyword>
<evidence type="ECO:0000259" key="8">
    <source>
        <dbReference type="PROSITE" id="PS50089"/>
    </source>
</evidence>
<dbReference type="InterPro" id="IPR002083">
    <property type="entry name" value="MATH/TRAF_dom"/>
</dbReference>
<keyword evidence="12" id="KW-1185">Reference proteome</keyword>
<evidence type="ECO:0000259" key="9">
    <source>
        <dbReference type="PROSITE" id="PS50144"/>
    </source>
</evidence>
<evidence type="ECO:0000256" key="3">
    <source>
        <dbReference type="ARBA" id="ARBA00022771"/>
    </source>
</evidence>
<feature type="compositionally biased region" description="Polar residues" evidence="7">
    <location>
        <begin position="34"/>
        <end position="53"/>
    </location>
</feature>
<feature type="coiled-coil region" evidence="6">
    <location>
        <begin position="831"/>
        <end position="1027"/>
    </location>
</feature>
<evidence type="ECO:0000256" key="6">
    <source>
        <dbReference type="SAM" id="Coils"/>
    </source>
</evidence>
<feature type="domain" description="MATH" evidence="9">
    <location>
        <begin position="142"/>
        <end position="271"/>
    </location>
</feature>
<dbReference type="PROSITE" id="PS50089">
    <property type="entry name" value="ZF_RING_2"/>
    <property type="match status" value="1"/>
</dbReference>
<dbReference type="Pfam" id="PF22486">
    <property type="entry name" value="MATH_2"/>
    <property type="match status" value="1"/>
</dbReference>
<dbReference type="InterPro" id="IPR056872">
    <property type="entry name" value="TTC3/DZIP3-like_helical"/>
</dbReference>
<feature type="region of interest" description="Disordered" evidence="7">
    <location>
        <begin position="562"/>
        <end position="626"/>
    </location>
</feature>
<feature type="region of interest" description="Disordered" evidence="7">
    <location>
        <begin position="20"/>
        <end position="54"/>
    </location>
</feature>
<feature type="compositionally biased region" description="Polar residues" evidence="7">
    <location>
        <begin position="562"/>
        <end position="579"/>
    </location>
</feature>
<name>A0A085NPL4_9BILA</name>
<feature type="compositionally biased region" description="Low complexity" evidence="7">
    <location>
        <begin position="1159"/>
        <end position="1171"/>
    </location>
</feature>
<feature type="region of interest" description="Disordered" evidence="7">
    <location>
        <begin position="1143"/>
        <end position="1176"/>
    </location>
</feature>
<sequence>MPKCPYCQVLLPHEVPCQSYQSAAQQSREHRSGSGENSDGTPTGTERNTTVLNPPSALRVVTDSAFIRRPVVPRFVSAGMNGSACCDPTHQMRLNKMSVACQTDDFVLGKRSCNETTTSPAASALVLRSDANTDSGCGTVVEDVLRLQINNVKNMTETIKGPAKIVNGVPWKIMVMPRQHTVAKKGNQKCLGFFLQCCPDSYSDSWSCQASAELRMISQRPSVSDFVRKTTHEYTAKENDWGYSCFMTWADVLDENQGYLKDGGITLAVLVKAEAPKGILSHEAFVKKIEDYIRLADLQSSRGLIDKAIEVNMSAAKFCKDKDLEVRGRLETQRVNLIKLKLKQSIERIENVAHKSQNGDCHTLNSLRHALVGNMGCTKNGHHKMLKEKTAAALRNVHHNCALYKDGCNMRHVKKSFTPTLKLRGGEVADCKEYNNHENAVAQEKVSQDTNAHNNNSDSGPLLDEIITIRQLLDDMLTAVTKCDPCQTRVIEVLSDEEPDEEEDEAGADEQDRYTSSGSDGYEEVELEVCDRCLVERLEKMSSELPDGSVETTDACCQTEVADNNATNGGSTEKSTTRQAPLGATGTPEVKRYPPVKLKRNQLLSGPPDKLKPTEQQAQQQQPAVPVGEANQPILNADDVNNTACDNEADQKRQAANRLTPGGMMEIIKEDLRSMTGKIEANLEKMNVLSQDAISIGARIKVKGSDSVKKATAILNLRQSQEEESPLAKAEKAARRPALRIASSEARAKDGNDQDDEQEQKAASEPGRRKKILTMRKASFQTSEPDIVQELKRCRPSLLRDNGLLKDAQEIFSQEDEVLVNCGKLICERDNTQVAETVKRVAKQMREMQRQAEYCRNELSEQCKRHFREEHRLNKLNKHLQASLDSANEKLEKANQQLKERRAEMKKLEKRVKAENSSASENALLSRKVESLEYELRELRSKHEEERRKFTEENRRLNEMKVAMQKELNYANAEIERLQNALDDKSCALTKLEKERARERTNAQTALKEASERARRAEVTILELRLEYGLKLLLRAHEDCQFHLSQFDEIAKKHGSIICPADMKALASFQQEWIKVKSTIADMMQKSKAEFQQQIDAVRSGKLLSSLPQLEIPKPPPQPALPRICIGKNAAQRAIVPPIGTTVVSRPSSSVAVGGGKSPGASSTGSSSPSKPEARPLVVNDVAPPVSSSYAAAAVADRTASTMYASGQSIPSANGPNSRNWSDPLHMQQQLFDGKAFGTMFDSFGGSNDSCPLPSASSWGWTNSRPSDVCSPIQSLSEYSSTSNCTRTPSGERSECSPCTVRASAYDGVDKSASMNTDALIAKVLANFPTLSTADVQQLLEEFRVMQVSKSLKGMSAEAVLSGLANLIIAKRSQPQNAAKNRLEKGNGGGVTKDSCILCKQSFRANGSVLTLVCGHKFHAMCINKWMAEKRCCPLCTSFSLSQEEYPALA</sequence>
<feature type="region of interest" description="Disordered" evidence="7">
    <location>
        <begin position="718"/>
        <end position="771"/>
    </location>
</feature>
<dbReference type="PANTHER" id="PTHR17550">
    <property type="entry name" value="E3 UBIQUITIN-PROTEIN LIGASE TTC3"/>
    <property type="match status" value="1"/>
</dbReference>
<evidence type="ECO:0000256" key="4">
    <source>
        <dbReference type="ARBA" id="ARBA00022833"/>
    </source>
</evidence>
<keyword evidence="3 5" id="KW-0479">Metal-binding</keyword>
<dbReference type="InterPro" id="IPR013083">
    <property type="entry name" value="Znf_RING/FYVE/PHD"/>
</dbReference>
<organism evidence="11">
    <name type="scientific">Trichuris suis</name>
    <name type="common">pig whipworm</name>
    <dbReference type="NCBI Taxonomy" id="68888"/>
    <lineage>
        <taxon>Eukaryota</taxon>
        <taxon>Metazoa</taxon>
        <taxon>Ecdysozoa</taxon>
        <taxon>Nematoda</taxon>
        <taxon>Enoplea</taxon>
        <taxon>Dorylaimia</taxon>
        <taxon>Trichinellida</taxon>
        <taxon>Trichuridae</taxon>
        <taxon>Trichuris</taxon>
    </lineage>
</organism>